<feature type="compositionally biased region" description="Low complexity" evidence="1">
    <location>
        <begin position="71"/>
        <end position="92"/>
    </location>
</feature>
<feature type="region of interest" description="Disordered" evidence="1">
    <location>
        <begin position="71"/>
        <end position="142"/>
    </location>
</feature>
<gene>
    <name evidence="2" type="ORF">ACFFX0_22115</name>
</gene>
<sequence length="142" mass="15434">MRRSLRPSRRDRHSASRITSWRSLPLNISAARGSPGCGSAATTGASGRACRNWPICWWISPPPTPTCPRRCTGTSCSPSSTRTSPRARSPSGGWPGWRPGGSSATPWWSCRRPRAGARCTGSTPTWTPCSRPPPRAPRRWPA</sequence>
<name>A0ABV5G493_9MICC</name>
<dbReference type="EMBL" id="JBHMFI010000001">
    <property type="protein sequence ID" value="MFB9073750.1"/>
    <property type="molecule type" value="Genomic_DNA"/>
</dbReference>
<evidence type="ECO:0000256" key="1">
    <source>
        <dbReference type="SAM" id="MobiDB-lite"/>
    </source>
</evidence>
<protein>
    <submittedName>
        <fullName evidence="2">Uncharacterized protein</fullName>
    </submittedName>
</protein>
<accession>A0ABV5G493</accession>
<comment type="caution">
    <text evidence="2">The sequence shown here is derived from an EMBL/GenBank/DDBJ whole genome shotgun (WGS) entry which is preliminary data.</text>
</comment>
<dbReference type="Proteomes" id="UP001589575">
    <property type="component" value="Unassembled WGS sequence"/>
</dbReference>
<organism evidence="2 3">
    <name type="scientific">Citricoccus parietis</name>
    <dbReference type="NCBI Taxonomy" id="592307"/>
    <lineage>
        <taxon>Bacteria</taxon>
        <taxon>Bacillati</taxon>
        <taxon>Actinomycetota</taxon>
        <taxon>Actinomycetes</taxon>
        <taxon>Micrococcales</taxon>
        <taxon>Micrococcaceae</taxon>
        <taxon>Citricoccus</taxon>
    </lineage>
</organism>
<proteinExistence type="predicted"/>
<evidence type="ECO:0000313" key="2">
    <source>
        <dbReference type="EMBL" id="MFB9073750.1"/>
    </source>
</evidence>
<evidence type="ECO:0000313" key="3">
    <source>
        <dbReference type="Proteomes" id="UP001589575"/>
    </source>
</evidence>
<keyword evidence="3" id="KW-1185">Reference proteome</keyword>
<reference evidence="2 3" key="1">
    <citation type="submission" date="2024-09" db="EMBL/GenBank/DDBJ databases">
        <authorList>
            <person name="Sun Q."/>
            <person name="Mori K."/>
        </authorList>
    </citation>
    <scope>NUCLEOTIDE SEQUENCE [LARGE SCALE GENOMIC DNA]</scope>
    <source>
        <strain evidence="2 3">CCM 7609</strain>
    </source>
</reference>